<evidence type="ECO:0000256" key="6">
    <source>
        <dbReference type="ARBA" id="ARBA00023310"/>
    </source>
</evidence>
<name>K1SVU6_9ZZZZ</name>
<keyword evidence="7" id="KW-0378">Hydrolase</keyword>
<protein>
    <submittedName>
        <fullName evidence="7">ATPase, F1 complex, OSCP/delta subunit</fullName>
        <ecNumber evidence="7">3.6.3.14</ecNumber>
    </submittedName>
</protein>
<evidence type="ECO:0000256" key="4">
    <source>
        <dbReference type="ARBA" id="ARBA00023065"/>
    </source>
</evidence>
<dbReference type="Pfam" id="PF00213">
    <property type="entry name" value="OSCP"/>
    <property type="match status" value="1"/>
</dbReference>
<sequence>MKDALHPYTLNFVKLLCANGTVSQLPDCETVYRARYNEDNNILAVTAVSAAPMREELQEKLRQKLEAKTGKHVELTVKVEPDLIGGVKLTMGGVQYDGTVRHHLDELQRILQTNSN</sequence>
<dbReference type="GO" id="GO:0016787">
    <property type="term" value="F:hydrolase activity"/>
    <property type="evidence" value="ECO:0007669"/>
    <property type="project" value="UniProtKB-KW"/>
</dbReference>
<comment type="subcellular location">
    <subcellularLocation>
        <location evidence="1">Membrane</location>
    </subcellularLocation>
</comment>
<evidence type="ECO:0000256" key="5">
    <source>
        <dbReference type="ARBA" id="ARBA00023136"/>
    </source>
</evidence>
<organism evidence="7">
    <name type="scientific">human gut metagenome</name>
    <dbReference type="NCBI Taxonomy" id="408170"/>
    <lineage>
        <taxon>unclassified sequences</taxon>
        <taxon>metagenomes</taxon>
        <taxon>organismal metagenomes</taxon>
    </lineage>
</organism>
<keyword evidence="5" id="KW-0472">Membrane</keyword>
<evidence type="ECO:0000256" key="1">
    <source>
        <dbReference type="ARBA" id="ARBA00004370"/>
    </source>
</evidence>
<dbReference type="EMBL" id="AJWY01008225">
    <property type="protein sequence ID" value="EKC61818.1"/>
    <property type="molecule type" value="Genomic_DNA"/>
</dbReference>
<accession>K1SVU6</accession>
<dbReference type="InterPro" id="IPR000711">
    <property type="entry name" value="ATPase_OSCP/dsu"/>
</dbReference>
<reference evidence="7" key="1">
    <citation type="journal article" date="2013" name="Environ. Microbiol.">
        <title>Microbiota from the distal guts of lean and obese adolescents exhibit partial functional redundancy besides clear differences in community structure.</title>
        <authorList>
            <person name="Ferrer M."/>
            <person name="Ruiz A."/>
            <person name="Lanza F."/>
            <person name="Haange S.B."/>
            <person name="Oberbach A."/>
            <person name="Till H."/>
            <person name="Bargiela R."/>
            <person name="Campoy C."/>
            <person name="Segura M.T."/>
            <person name="Richter M."/>
            <person name="von Bergen M."/>
            <person name="Seifert J."/>
            <person name="Suarez A."/>
        </authorList>
    </citation>
    <scope>NUCLEOTIDE SEQUENCE</scope>
</reference>
<dbReference type="PRINTS" id="PR00125">
    <property type="entry name" value="ATPASEDELTA"/>
</dbReference>
<dbReference type="GO" id="GO:0016020">
    <property type="term" value="C:membrane"/>
    <property type="evidence" value="ECO:0007669"/>
    <property type="project" value="UniProtKB-SubCell"/>
</dbReference>
<proteinExistence type="predicted"/>
<gene>
    <name evidence="7" type="ORF">LEA_12160</name>
</gene>
<keyword evidence="3" id="KW-0375">Hydrogen ion transport</keyword>
<keyword evidence="4" id="KW-0406">Ion transport</keyword>
<keyword evidence="6" id="KW-0066">ATP synthesis</keyword>
<evidence type="ECO:0000256" key="3">
    <source>
        <dbReference type="ARBA" id="ARBA00022781"/>
    </source>
</evidence>
<dbReference type="GO" id="GO:0046933">
    <property type="term" value="F:proton-transporting ATP synthase activity, rotational mechanism"/>
    <property type="evidence" value="ECO:0007669"/>
    <property type="project" value="InterPro"/>
</dbReference>
<evidence type="ECO:0000256" key="2">
    <source>
        <dbReference type="ARBA" id="ARBA00022448"/>
    </source>
</evidence>
<keyword evidence="2" id="KW-0813">Transport</keyword>
<dbReference type="PANTHER" id="PTHR11910">
    <property type="entry name" value="ATP SYNTHASE DELTA CHAIN"/>
    <property type="match status" value="1"/>
</dbReference>
<comment type="caution">
    <text evidence="7">The sequence shown here is derived from an EMBL/GenBank/DDBJ whole genome shotgun (WGS) entry which is preliminary data.</text>
</comment>
<evidence type="ECO:0000313" key="7">
    <source>
        <dbReference type="EMBL" id="EKC61818.1"/>
    </source>
</evidence>
<dbReference type="EC" id="3.6.3.14" evidence="7"/>
<dbReference type="AlphaFoldDB" id="K1SVU6"/>
<dbReference type="NCBIfam" id="TIGR01145">
    <property type="entry name" value="ATP_synt_delta"/>
    <property type="match status" value="1"/>
</dbReference>